<protein>
    <submittedName>
        <fullName evidence="1">Uncharacterized protein</fullName>
    </submittedName>
</protein>
<proteinExistence type="predicted"/>
<evidence type="ECO:0000313" key="2">
    <source>
        <dbReference type="Proteomes" id="UP000887159"/>
    </source>
</evidence>
<dbReference type="EMBL" id="BMAU01021367">
    <property type="protein sequence ID" value="GFY23796.1"/>
    <property type="molecule type" value="Genomic_DNA"/>
</dbReference>
<organism evidence="1 2">
    <name type="scientific">Trichonephila clavipes</name>
    <name type="common">Golden silk orbweaver</name>
    <name type="synonym">Nephila clavipes</name>
    <dbReference type="NCBI Taxonomy" id="2585209"/>
    <lineage>
        <taxon>Eukaryota</taxon>
        <taxon>Metazoa</taxon>
        <taxon>Ecdysozoa</taxon>
        <taxon>Arthropoda</taxon>
        <taxon>Chelicerata</taxon>
        <taxon>Arachnida</taxon>
        <taxon>Araneae</taxon>
        <taxon>Araneomorphae</taxon>
        <taxon>Entelegynae</taxon>
        <taxon>Araneoidea</taxon>
        <taxon>Nephilidae</taxon>
        <taxon>Trichonephila</taxon>
    </lineage>
</organism>
<name>A0A8X6VWQ9_TRICX</name>
<comment type="caution">
    <text evidence="1">The sequence shown here is derived from an EMBL/GenBank/DDBJ whole genome shotgun (WGS) entry which is preliminary data.</text>
</comment>
<keyword evidence="2" id="KW-1185">Reference proteome</keyword>
<evidence type="ECO:0000313" key="1">
    <source>
        <dbReference type="EMBL" id="GFY23796.1"/>
    </source>
</evidence>
<dbReference type="Proteomes" id="UP000887159">
    <property type="component" value="Unassembled WGS sequence"/>
</dbReference>
<dbReference type="AlphaFoldDB" id="A0A8X6VWQ9"/>
<sequence length="273" mass="30827">MCELNVNREHVCSNYKGSSGNMEAVGAFKIFEKSSNETCNTPSTMVMNYYGIAIRSNVGCLEKMESAVIAAFFHCCSSNQNPMHGQCPTGKDSWCKYKQALHDDKASNAFESRFDLIGTDSNYFQFLYNICDLKDTPPNDELKYCKDLKAVLTDGNLSDINALDLAMVAVLALLNKKGSNRDFKILIEPGFCSESRYSFKVIAYSPNKCGMWKRSFSKLKLIKKFLRSLTTEDRLNGLTTIAIEHEPAEEINVKEIIKKNLRIKSEKETLLRV</sequence>
<reference evidence="1" key="1">
    <citation type="submission" date="2020-08" db="EMBL/GenBank/DDBJ databases">
        <title>Multicomponent nature underlies the extraordinary mechanical properties of spider dragline silk.</title>
        <authorList>
            <person name="Kono N."/>
            <person name="Nakamura H."/>
            <person name="Mori M."/>
            <person name="Yoshida Y."/>
            <person name="Ohtoshi R."/>
            <person name="Malay A.D."/>
            <person name="Moran D.A.P."/>
            <person name="Tomita M."/>
            <person name="Numata K."/>
            <person name="Arakawa K."/>
        </authorList>
    </citation>
    <scope>NUCLEOTIDE SEQUENCE</scope>
</reference>
<gene>
    <name evidence="1" type="primary">AVEN_108488_1</name>
    <name evidence="1" type="ORF">TNCV_3535901</name>
</gene>
<accession>A0A8X6VWQ9</accession>